<dbReference type="CDD" id="cd07067">
    <property type="entry name" value="HP_PGM_like"/>
    <property type="match status" value="1"/>
</dbReference>
<dbReference type="EMBL" id="JACPSX010000039">
    <property type="protein sequence ID" value="MBI3013905.1"/>
    <property type="molecule type" value="Genomic_DNA"/>
</dbReference>
<sequence length="204" mass="22845">MRLILLRHGQTRWNREGRVQGVTDVELTKVGEEQSQRVALHLQGEPLEAVYSSPLGRALYMAEGIAASRGIPVQTRPGLMELDQGRLEGLTYQEIVTRHPAFIEQWKKAPAGVLIPDGESLASLQERAWRSIEEIVGKHPQGSVVVVSHNLVNRVTLCRLLQMDLNLYRIIRQDEAALNIIEFANGQTSLITLNQTFHLAGLKE</sequence>
<dbReference type="AlphaFoldDB" id="A0A932GN35"/>
<dbReference type="PANTHER" id="PTHR48100:SF1">
    <property type="entry name" value="HISTIDINE PHOSPHATASE FAMILY PROTEIN-RELATED"/>
    <property type="match status" value="1"/>
</dbReference>
<organism evidence="5 6">
    <name type="scientific">Tectimicrobiota bacterium</name>
    <dbReference type="NCBI Taxonomy" id="2528274"/>
    <lineage>
        <taxon>Bacteria</taxon>
        <taxon>Pseudomonadati</taxon>
        <taxon>Nitrospinota/Tectimicrobiota group</taxon>
        <taxon>Candidatus Tectimicrobiota</taxon>
    </lineage>
</organism>
<dbReference type="InterPro" id="IPR050275">
    <property type="entry name" value="PGM_Phosphatase"/>
</dbReference>
<dbReference type="Pfam" id="PF00300">
    <property type="entry name" value="His_Phos_1"/>
    <property type="match status" value="1"/>
</dbReference>
<dbReference type="Gene3D" id="3.40.50.1240">
    <property type="entry name" value="Phosphoglycerate mutase-like"/>
    <property type="match status" value="1"/>
</dbReference>
<dbReference type="PROSITE" id="PS00175">
    <property type="entry name" value="PG_MUTASE"/>
    <property type="match status" value="1"/>
</dbReference>
<accession>A0A932GN35</accession>
<comment type="caution">
    <text evidence="5">The sequence shown here is derived from an EMBL/GenBank/DDBJ whole genome shotgun (WGS) entry which is preliminary data.</text>
</comment>
<dbReference type="InterPro" id="IPR013078">
    <property type="entry name" value="His_Pase_superF_clade-1"/>
</dbReference>
<keyword evidence="2" id="KW-0413">Isomerase</keyword>
<name>A0A932GN35_UNCTE</name>
<protein>
    <submittedName>
        <fullName evidence="5">Histidine phosphatase family protein</fullName>
    </submittedName>
</protein>
<proteinExistence type="predicted"/>
<evidence type="ECO:0000256" key="1">
    <source>
        <dbReference type="ARBA" id="ARBA00023152"/>
    </source>
</evidence>
<dbReference type="SUPFAM" id="SSF53254">
    <property type="entry name" value="Phosphoglycerate mutase-like"/>
    <property type="match status" value="1"/>
</dbReference>
<dbReference type="SMART" id="SM00855">
    <property type="entry name" value="PGAM"/>
    <property type="match status" value="1"/>
</dbReference>
<feature type="active site" description="Proton donor/acceptor" evidence="3">
    <location>
        <position position="81"/>
    </location>
</feature>
<dbReference type="Proteomes" id="UP000741360">
    <property type="component" value="Unassembled WGS sequence"/>
</dbReference>
<dbReference type="PANTHER" id="PTHR48100">
    <property type="entry name" value="BROAD-SPECIFICITY PHOSPHATASE YOR283W-RELATED"/>
    <property type="match status" value="1"/>
</dbReference>
<evidence type="ECO:0000256" key="3">
    <source>
        <dbReference type="PIRSR" id="PIRSR613078-1"/>
    </source>
</evidence>
<feature type="active site" description="Tele-phosphohistidine intermediate" evidence="3">
    <location>
        <position position="8"/>
    </location>
</feature>
<keyword evidence="1" id="KW-0324">Glycolysis</keyword>
<dbReference type="InterPro" id="IPR029033">
    <property type="entry name" value="His_PPase_superfam"/>
</dbReference>
<reference evidence="5" key="1">
    <citation type="submission" date="2020-07" db="EMBL/GenBank/DDBJ databases">
        <title>Huge and variable diversity of episymbiotic CPR bacteria and DPANN archaea in groundwater ecosystems.</title>
        <authorList>
            <person name="He C.Y."/>
            <person name="Keren R."/>
            <person name="Whittaker M."/>
            <person name="Farag I.F."/>
            <person name="Doudna J."/>
            <person name="Cate J.H.D."/>
            <person name="Banfield J.F."/>
        </authorList>
    </citation>
    <scope>NUCLEOTIDE SEQUENCE</scope>
    <source>
        <strain evidence="5">NC_groundwater_717_Ag_S-0.2um_59_8</strain>
    </source>
</reference>
<evidence type="ECO:0000256" key="4">
    <source>
        <dbReference type="PIRSR" id="PIRSR613078-2"/>
    </source>
</evidence>
<feature type="binding site" evidence="4">
    <location>
        <begin position="7"/>
        <end position="14"/>
    </location>
    <ligand>
        <name>substrate</name>
    </ligand>
</feature>
<evidence type="ECO:0000256" key="2">
    <source>
        <dbReference type="ARBA" id="ARBA00023235"/>
    </source>
</evidence>
<dbReference type="GO" id="GO:0016791">
    <property type="term" value="F:phosphatase activity"/>
    <property type="evidence" value="ECO:0007669"/>
    <property type="project" value="TreeGrafter"/>
</dbReference>
<feature type="binding site" evidence="4">
    <location>
        <position position="57"/>
    </location>
    <ligand>
        <name>substrate</name>
    </ligand>
</feature>
<dbReference type="InterPro" id="IPR001345">
    <property type="entry name" value="PG/BPGM_mutase_AS"/>
</dbReference>
<evidence type="ECO:0000313" key="5">
    <source>
        <dbReference type="EMBL" id="MBI3013905.1"/>
    </source>
</evidence>
<evidence type="ECO:0000313" key="6">
    <source>
        <dbReference type="Proteomes" id="UP000741360"/>
    </source>
</evidence>
<gene>
    <name evidence="5" type="ORF">HYY65_02305</name>
</gene>
<dbReference type="GO" id="GO:0005737">
    <property type="term" value="C:cytoplasm"/>
    <property type="evidence" value="ECO:0007669"/>
    <property type="project" value="TreeGrafter"/>
</dbReference>